<dbReference type="SMART" id="SM00507">
    <property type="entry name" value="HNHc"/>
    <property type="match status" value="1"/>
</dbReference>
<dbReference type="AlphaFoldDB" id="A0A7J5DYX6"/>
<evidence type="ECO:0000259" key="2">
    <source>
        <dbReference type="SMART" id="SM00507"/>
    </source>
</evidence>
<protein>
    <submittedName>
        <fullName evidence="3">DUF222 domain-containing protein</fullName>
    </submittedName>
</protein>
<evidence type="ECO:0000256" key="1">
    <source>
        <dbReference type="SAM" id="MobiDB-lite"/>
    </source>
</evidence>
<feature type="domain" description="HNH nuclease" evidence="2">
    <location>
        <begin position="348"/>
        <end position="400"/>
    </location>
</feature>
<sequence>MSAATLAPPHPVLVCVDALGDALREVAHVEPVFMTTADKQTALVRLAQVESMVHELRLRVLAGADEVGDQSGARDSAAWLSSAAQLDTKTARADRHLAKALDQHPRLAAGMRAGTVSPTQAHIILNGLDDLPGDVDDAVAAAAEHELVGYCADFRPRELRRLTRRLLEVLDPDGAEAAEGSRLEAEERRARERASLRFRDLGNGRTRLWGVLPTPVAQRFEHYLQAYTSPRRRPDEATSPTDAPLVDGRRVPRHRAYAHALAALLENIDPDGLPLHGGDATSVFVTMTLDQVRSELATAGVLAADGESEISATDARRLACQATLLPVVLGGRGEVLDLGRAQRLHRPAQRKAIRLRDRGCRAEGCTTPAAWCEIHHRTPWAQGGSTTVDDAACLCPHHHHRIHDPAYSHEWLSSGAVRYHRRQ</sequence>
<dbReference type="EMBL" id="WBVM01000001">
    <property type="protein sequence ID" value="KAB2811189.1"/>
    <property type="molecule type" value="Genomic_DNA"/>
</dbReference>
<accession>A0A7J5DYX6</accession>
<feature type="region of interest" description="Disordered" evidence="1">
    <location>
        <begin position="227"/>
        <end position="247"/>
    </location>
</feature>
<gene>
    <name evidence="3" type="ORF">F9L07_04555</name>
</gene>
<organism evidence="3 4">
    <name type="scientific">Nocardioides simplex</name>
    <name type="common">Arthrobacter simplex</name>
    <dbReference type="NCBI Taxonomy" id="2045"/>
    <lineage>
        <taxon>Bacteria</taxon>
        <taxon>Bacillati</taxon>
        <taxon>Actinomycetota</taxon>
        <taxon>Actinomycetes</taxon>
        <taxon>Propionibacteriales</taxon>
        <taxon>Nocardioidaceae</taxon>
        <taxon>Pimelobacter</taxon>
    </lineage>
</organism>
<name>A0A7J5DYX6_NOCSI</name>
<dbReference type="CDD" id="cd00085">
    <property type="entry name" value="HNHc"/>
    <property type="match status" value="1"/>
</dbReference>
<dbReference type="Proteomes" id="UP000449906">
    <property type="component" value="Unassembled WGS sequence"/>
</dbReference>
<dbReference type="InterPro" id="IPR003615">
    <property type="entry name" value="HNH_nuc"/>
</dbReference>
<comment type="caution">
    <text evidence="3">The sequence shown here is derived from an EMBL/GenBank/DDBJ whole genome shotgun (WGS) entry which is preliminary data.</text>
</comment>
<reference evidence="3 4" key="1">
    <citation type="submission" date="2019-09" db="EMBL/GenBank/DDBJ databases">
        <title>Pimelobacter sp. isolated from Paulinella.</title>
        <authorList>
            <person name="Jeong S.E."/>
        </authorList>
    </citation>
    <scope>NUCLEOTIDE SEQUENCE [LARGE SCALE GENOMIC DNA]</scope>
    <source>
        <strain evidence="3 4">Pch-N</strain>
    </source>
</reference>
<proteinExistence type="predicted"/>
<dbReference type="RefSeq" id="WP_151578705.1">
    <property type="nucleotide sequence ID" value="NZ_WBVM01000001.1"/>
</dbReference>
<dbReference type="Gene3D" id="1.10.30.50">
    <property type="match status" value="1"/>
</dbReference>
<dbReference type="Pfam" id="PF02720">
    <property type="entry name" value="DUF222"/>
    <property type="match status" value="1"/>
</dbReference>
<dbReference type="InterPro" id="IPR003870">
    <property type="entry name" value="DUF222"/>
</dbReference>
<evidence type="ECO:0000313" key="4">
    <source>
        <dbReference type="Proteomes" id="UP000449906"/>
    </source>
</evidence>
<evidence type="ECO:0000313" key="3">
    <source>
        <dbReference type="EMBL" id="KAB2811189.1"/>
    </source>
</evidence>